<proteinExistence type="predicted"/>
<accession>A0ABS4PKA0</accession>
<name>A0ABS4PKA0_9PSEU</name>
<dbReference type="EMBL" id="JAGGMS010000001">
    <property type="protein sequence ID" value="MBP2179849.1"/>
    <property type="molecule type" value="Genomic_DNA"/>
</dbReference>
<dbReference type="RefSeq" id="WP_209672307.1">
    <property type="nucleotide sequence ID" value="NZ_JAGGMS010000001.1"/>
</dbReference>
<feature type="transmembrane region" description="Helical" evidence="2">
    <location>
        <begin position="31"/>
        <end position="54"/>
    </location>
</feature>
<keyword evidence="2" id="KW-1133">Transmembrane helix</keyword>
<evidence type="ECO:0000313" key="4">
    <source>
        <dbReference type="Proteomes" id="UP000741013"/>
    </source>
</evidence>
<feature type="compositionally biased region" description="Low complexity" evidence="1">
    <location>
        <begin position="1"/>
        <end position="16"/>
    </location>
</feature>
<keyword evidence="2" id="KW-0812">Transmembrane</keyword>
<gene>
    <name evidence="3" type="ORF">JOM49_001375</name>
</gene>
<keyword evidence="4" id="KW-1185">Reference proteome</keyword>
<comment type="caution">
    <text evidence="3">The sequence shown here is derived from an EMBL/GenBank/DDBJ whole genome shotgun (WGS) entry which is preliminary data.</text>
</comment>
<evidence type="ECO:0000313" key="3">
    <source>
        <dbReference type="EMBL" id="MBP2179849.1"/>
    </source>
</evidence>
<organism evidence="3 4">
    <name type="scientific">Amycolatopsis magusensis</name>
    <dbReference type="NCBI Taxonomy" id="882444"/>
    <lineage>
        <taxon>Bacteria</taxon>
        <taxon>Bacillati</taxon>
        <taxon>Actinomycetota</taxon>
        <taxon>Actinomycetes</taxon>
        <taxon>Pseudonocardiales</taxon>
        <taxon>Pseudonocardiaceae</taxon>
        <taxon>Amycolatopsis</taxon>
    </lineage>
</organism>
<dbReference type="Proteomes" id="UP000741013">
    <property type="component" value="Unassembled WGS sequence"/>
</dbReference>
<evidence type="ECO:0000256" key="1">
    <source>
        <dbReference type="SAM" id="MobiDB-lite"/>
    </source>
</evidence>
<reference evidence="3 4" key="1">
    <citation type="submission" date="2021-03" db="EMBL/GenBank/DDBJ databases">
        <title>Sequencing the genomes of 1000 actinobacteria strains.</title>
        <authorList>
            <person name="Klenk H.-P."/>
        </authorList>
    </citation>
    <scope>NUCLEOTIDE SEQUENCE [LARGE SCALE GENOMIC DNA]</scope>
    <source>
        <strain evidence="3 4">DSM 45510</strain>
    </source>
</reference>
<evidence type="ECO:0008006" key="5">
    <source>
        <dbReference type="Google" id="ProtNLM"/>
    </source>
</evidence>
<keyword evidence="2" id="KW-0472">Membrane</keyword>
<protein>
    <recommendedName>
        <fullName evidence="5">DUF4878 domain-containing protein</fullName>
    </recommendedName>
</protein>
<sequence>MNQPPQQPYYYGQQPYGYPPQPPPKKSRTGLIVGLVVGLVVLLGGGAVLLVVLLSDSGTSGDPRATAQQYVDAVNNKDAETIVALSCSLGPQYVDSVREELTSKGVEMTLSPEEGTESAASAGFWIDGKLANPASYEDGELRYRLNLSTTNDRWCVTLGALGMPA</sequence>
<evidence type="ECO:0000256" key="2">
    <source>
        <dbReference type="SAM" id="Phobius"/>
    </source>
</evidence>
<feature type="region of interest" description="Disordered" evidence="1">
    <location>
        <begin position="1"/>
        <end position="24"/>
    </location>
</feature>